<dbReference type="InterPro" id="IPR013761">
    <property type="entry name" value="SAM/pointed_sf"/>
</dbReference>
<accession>A0A6S7HR77</accession>
<dbReference type="SUPFAM" id="SSF47769">
    <property type="entry name" value="SAM/Pointed domain"/>
    <property type="match status" value="1"/>
</dbReference>
<dbReference type="PANTHER" id="PTHR10627">
    <property type="entry name" value="SCP160"/>
    <property type="match status" value="1"/>
</dbReference>
<dbReference type="EMBL" id="CACRXK020005303">
    <property type="protein sequence ID" value="CAB4005750.1"/>
    <property type="molecule type" value="Genomic_DNA"/>
</dbReference>
<sequence length="584" mass="66554">SSEHPQSQAQVEQQNQLFANIRAIPWDITVPHELVFKQQARRPETFFLPEDSAGSDEEWRPEDVKRCAVAAQARSDAKKLDDVFQLVKRKISLEQDKHKKRTKTAMKRPFEIEEGVRTPLTATERNKLGGILTSWSQQVLSWETEESDDQADNYETSSDSEGEPQPSRRSARGDNQPNVFRQNDTGYTPFMEVAKQGNEGVFGAFLEHRIDLDLVCNKGYTARDLAERYNTTNVIINMIDNHCIRFPSLRNDADLSDLCTGMDKQPCQKVNKWLKDNNPHHFFDDILLSSQLSEVQQSSAIAIDGEFRTAVGDSFVLSAGDSTIVDYDRTPVGTPVDSIFHQYMTRDMERRSPHEPPTLQTFLTDLGLEKYLKLFEDACIDFNILLRLTEEDLRELGIVVLGPRRKLKIAIDQWKNDTGWSKRYGKSTLPEVSNPQLQLSDVYQAKLQHVTADLVREREARALLEADQMEGRARRNHMYFIGEKVLRACKELQSTNKTLKRHVETLNTLVNETKKEDLKSRLKELHKQMSEDTSNAENITETIVRRVEKLICDDGTEISSSSGSPESSCTSFSKSESGSGLYIE</sequence>
<protein>
    <submittedName>
        <fullName evidence="4">Ankyrin repeat and SAM domain-containing 3-like</fullName>
    </submittedName>
</protein>
<keyword evidence="1" id="KW-0677">Repeat</keyword>
<dbReference type="SMART" id="SM00454">
    <property type="entry name" value="SAM"/>
    <property type="match status" value="1"/>
</dbReference>
<dbReference type="PROSITE" id="PS50105">
    <property type="entry name" value="SAM_DOMAIN"/>
    <property type="match status" value="1"/>
</dbReference>
<feature type="region of interest" description="Disordered" evidence="3">
    <location>
        <begin position="556"/>
        <end position="584"/>
    </location>
</feature>
<evidence type="ECO:0000313" key="5">
    <source>
        <dbReference type="Proteomes" id="UP001152795"/>
    </source>
</evidence>
<feature type="non-terminal residue" evidence="4">
    <location>
        <position position="584"/>
    </location>
</feature>
<dbReference type="AlphaFoldDB" id="A0A6S7HR77"/>
<evidence type="ECO:0000313" key="4">
    <source>
        <dbReference type="EMBL" id="CAB4005750.1"/>
    </source>
</evidence>
<feature type="compositionally biased region" description="Polar residues" evidence="3">
    <location>
        <begin position="173"/>
        <end position="184"/>
    </location>
</feature>
<feature type="region of interest" description="Disordered" evidence="3">
    <location>
        <begin position="142"/>
        <end position="184"/>
    </location>
</feature>
<keyword evidence="5" id="KW-1185">Reference proteome</keyword>
<dbReference type="InterPro" id="IPR036770">
    <property type="entry name" value="Ankyrin_rpt-contain_sf"/>
</dbReference>
<dbReference type="Gene3D" id="1.25.40.20">
    <property type="entry name" value="Ankyrin repeat-containing domain"/>
    <property type="match status" value="1"/>
</dbReference>
<dbReference type="Pfam" id="PF00536">
    <property type="entry name" value="SAM_1"/>
    <property type="match status" value="1"/>
</dbReference>
<dbReference type="SUPFAM" id="SSF48403">
    <property type="entry name" value="Ankyrin repeat"/>
    <property type="match status" value="1"/>
</dbReference>
<comment type="caution">
    <text evidence="4">The sequence shown here is derived from an EMBL/GenBank/DDBJ whole genome shotgun (WGS) entry which is preliminary data.</text>
</comment>
<proteinExistence type="predicted"/>
<feature type="compositionally biased region" description="Acidic residues" evidence="3">
    <location>
        <begin position="143"/>
        <end position="162"/>
    </location>
</feature>
<dbReference type="PANTHER" id="PTHR10627:SF69">
    <property type="entry name" value="PROTEIN BICAUDAL C"/>
    <property type="match status" value="1"/>
</dbReference>
<feature type="compositionally biased region" description="Low complexity" evidence="3">
    <location>
        <begin position="559"/>
        <end position="584"/>
    </location>
</feature>
<name>A0A6S7HR77_PARCT</name>
<evidence type="ECO:0000256" key="1">
    <source>
        <dbReference type="ARBA" id="ARBA00022737"/>
    </source>
</evidence>
<dbReference type="OrthoDB" id="539213at2759"/>
<evidence type="ECO:0000256" key="2">
    <source>
        <dbReference type="SAM" id="Coils"/>
    </source>
</evidence>
<reference evidence="4" key="1">
    <citation type="submission" date="2020-04" db="EMBL/GenBank/DDBJ databases">
        <authorList>
            <person name="Alioto T."/>
            <person name="Alioto T."/>
            <person name="Gomez Garrido J."/>
        </authorList>
    </citation>
    <scope>NUCLEOTIDE SEQUENCE</scope>
    <source>
        <strain evidence="4">A484AB</strain>
    </source>
</reference>
<gene>
    <name evidence="4" type="ORF">PACLA_8A012095</name>
</gene>
<feature type="coiled-coil region" evidence="2">
    <location>
        <begin position="489"/>
        <end position="535"/>
    </location>
</feature>
<dbReference type="Gene3D" id="1.10.150.50">
    <property type="entry name" value="Transcription Factor, Ets-1"/>
    <property type="match status" value="1"/>
</dbReference>
<evidence type="ECO:0000256" key="3">
    <source>
        <dbReference type="SAM" id="MobiDB-lite"/>
    </source>
</evidence>
<dbReference type="InterPro" id="IPR001660">
    <property type="entry name" value="SAM"/>
</dbReference>
<keyword evidence="2" id="KW-0175">Coiled coil</keyword>
<dbReference type="Proteomes" id="UP001152795">
    <property type="component" value="Unassembled WGS sequence"/>
</dbReference>
<organism evidence="4 5">
    <name type="scientific">Paramuricea clavata</name>
    <name type="common">Red gorgonian</name>
    <name type="synonym">Violescent sea-whip</name>
    <dbReference type="NCBI Taxonomy" id="317549"/>
    <lineage>
        <taxon>Eukaryota</taxon>
        <taxon>Metazoa</taxon>
        <taxon>Cnidaria</taxon>
        <taxon>Anthozoa</taxon>
        <taxon>Octocorallia</taxon>
        <taxon>Malacalcyonacea</taxon>
        <taxon>Plexauridae</taxon>
        <taxon>Paramuricea</taxon>
    </lineage>
</organism>